<evidence type="ECO:0000256" key="2">
    <source>
        <dbReference type="ARBA" id="ARBA00022645"/>
    </source>
</evidence>
<feature type="signal peptide" evidence="7">
    <location>
        <begin position="1"/>
        <end position="17"/>
    </location>
</feature>
<dbReference type="Pfam" id="PF00450">
    <property type="entry name" value="Peptidase_S10"/>
    <property type="match status" value="1"/>
</dbReference>
<name>A0AAJ0MIU4_9PEZI</name>
<evidence type="ECO:0000256" key="5">
    <source>
        <dbReference type="ARBA" id="ARBA00022801"/>
    </source>
</evidence>
<evidence type="ECO:0000256" key="7">
    <source>
        <dbReference type="SAM" id="SignalP"/>
    </source>
</evidence>
<dbReference type="InterPro" id="IPR029058">
    <property type="entry name" value="AB_hydrolase_fold"/>
</dbReference>
<sequence length="617" mass="68265">MFFVNLLIAGLAGRVVSQLPPKPEGITVLKSKFHENVTISFKEPGICETTPGVKSYTGYVHLPPGFLDDAVGEAQDYPINTFFWFFEARKNPSTAPLAIWLNGGPGGSSLMGLLEENGPCIIANDSKTTYLNPWSWNNKVNMLYIDQPNQVGLSYDTPTNSTLALRKDSVFFESTPADFSDGIPKANNTFRVGTVSSQELTHTANTTVQAAHALWHFAQIWFTEFPRYKPEDDRISVWSESYGGHYGPGFMRFFKEQNDKIDKGTSEERGAHRLHLDTLGIVNGLVDFAVQGIWNLEFGFNNTYDIQIFNQSTYDYLVNEWYRPNGCLESIHACRAAYKSNPRAARNSTSSCTRFATQCEDKFIRLGLAAGRSAYDIASPDADPFPPPHMHGYLTSSSVLSAIGVPVNYSMASLAVGQVFDESYDLILGDFLQDIADLLDDGGVKVHMMYGDRDFVCNWMGGEAASLAVPWSRKEEFAESGYAPFTVTTGTGGDGVKGLTRQVGNFSFTRVFQAGHEVPSYQPQAAYEIFMRAMFNRDVPTGLVEVSEGLKTIGLSDSRVARQTPPGMVDSKCYVLKPRTCTKEVWDTVVNGTAIVRNYFVVGAEGEEDWKGDWGDL</sequence>
<keyword evidence="2 8" id="KW-0121">Carboxypeptidase</keyword>
<gene>
    <name evidence="8" type="ORF">B0T25DRAFT_536169</name>
</gene>
<keyword evidence="9" id="KW-1185">Reference proteome</keyword>
<keyword evidence="6" id="KW-0325">Glycoprotein</keyword>
<protein>
    <submittedName>
        <fullName evidence="8">Carboxypeptidase C</fullName>
    </submittedName>
</protein>
<dbReference type="PRINTS" id="PR00724">
    <property type="entry name" value="CRBOXYPTASEC"/>
</dbReference>
<evidence type="ECO:0000256" key="4">
    <source>
        <dbReference type="ARBA" id="ARBA00022729"/>
    </source>
</evidence>
<dbReference type="Gene3D" id="3.40.50.1820">
    <property type="entry name" value="alpha/beta hydrolase"/>
    <property type="match status" value="1"/>
</dbReference>
<feature type="chain" id="PRO_5042481553" evidence="7">
    <location>
        <begin position="18"/>
        <end position="617"/>
    </location>
</feature>
<evidence type="ECO:0000256" key="1">
    <source>
        <dbReference type="ARBA" id="ARBA00009431"/>
    </source>
</evidence>
<dbReference type="PANTHER" id="PTHR11802">
    <property type="entry name" value="SERINE PROTEASE FAMILY S10 SERINE CARBOXYPEPTIDASE"/>
    <property type="match status" value="1"/>
</dbReference>
<evidence type="ECO:0000256" key="3">
    <source>
        <dbReference type="ARBA" id="ARBA00022670"/>
    </source>
</evidence>
<dbReference type="SUPFAM" id="SSF53474">
    <property type="entry name" value="alpha/beta-Hydrolases"/>
    <property type="match status" value="1"/>
</dbReference>
<evidence type="ECO:0000313" key="8">
    <source>
        <dbReference type="EMBL" id="KAK3360683.1"/>
    </source>
</evidence>
<reference evidence="8" key="1">
    <citation type="journal article" date="2023" name="Mol. Phylogenet. Evol.">
        <title>Genome-scale phylogeny and comparative genomics of the fungal order Sordariales.</title>
        <authorList>
            <person name="Hensen N."/>
            <person name="Bonometti L."/>
            <person name="Westerberg I."/>
            <person name="Brannstrom I.O."/>
            <person name="Guillou S."/>
            <person name="Cros-Aarteil S."/>
            <person name="Calhoun S."/>
            <person name="Haridas S."/>
            <person name="Kuo A."/>
            <person name="Mondo S."/>
            <person name="Pangilinan J."/>
            <person name="Riley R."/>
            <person name="LaButti K."/>
            <person name="Andreopoulos B."/>
            <person name="Lipzen A."/>
            <person name="Chen C."/>
            <person name="Yan M."/>
            <person name="Daum C."/>
            <person name="Ng V."/>
            <person name="Clum A."/>
            <person name="Steindorff A."/>
            <person name="Ohm R.A."/>
            <person name="Martin F."/>
            <person name="Silar P."/>
            <person name="Natvig D.O."/>
            <person name="Lalanne C."/>
            <person name="Gautier V."/>
            <person name="Ament-Velasquez S.L."/>
            <person name="Kruys A."/>
            <person name="Hutchinson M.I."/>
            <person name="Powell A.J."/>
            <person name="Barry K."/>
            <person name="Miller A.N."/>
            <person name="Grigoriev I.V."/>
            <person name="Debuchy R."/>
            <person name="Gladieux P."/>
            <person name="Hiltunen Thoren M."/>
            <person name="Johannesson H."/>
        </authorList>
    </citation>
    <scope>NUCLEOTIDE SEQUENCE</scope>
    <source>
        <strain evidence="8">CBS 955.72</strain>
    </source>
</reference>
<keyword evidence="4 7" id="KW-0732">Signal</keyword>
<dbReference type="GO" id="GO:0004185">
    <property type="term" value="F:serine-type carboxypeptidase activity"/>
    <property type="evidence" value="ECO:0007669"/>
    <property type="project" value="InterPro"/>
</dbReference>
<organism evidence="8 9">
    <name type="scientific">Lasiosphaeria hispida</name>
    <dbReference type="NCBI Taxonomy" id="260671"/>
    <lineage>
        <taxon>Eukaryota</taxon>
        <taxon>Fungi</taxon>
        <taxon>Dikarya</taxon>
        <taxon>Ascomycota</taxon>
        <taxon>Pezizomycotina</taxon>
        <taxon>Sordariomycetes</taxon>
        <taxon>Sordariomycetidae</taxon>
        <taxon>Sordariales</taxon>
        <taxon>Lasiosphaeriaceae</taxon>
        <taxon>Lasiosphaeria</taxon>
    </lineage>
</organism>
<dbReference type="GO" id="GO:0006508">
    <property type="term" value="P:proteolysis"/>
    <property type="evidence" value="ECO:0007669"/>
    <property type="project" value="UniProtKB-KW"/>
</dbReference>
<proteinExistence type="inferred from homology"/>
<evidence type="ECO:0000313" key="9">
    <source>
        <dbReference type="Proteomes" id="UP001275084"/>
    </source>
</evidence>
<keyword evidence="5" id="KW-0378">Hydrolase</keyword>
<accession>A0AAJ0MIU4</accession>
<evidence type="ECO:0000256" key="6">
    <source>
        <dbReference type="ARBA" id="ARBA00023180"/>
    </source>
</evidence>
<dbReference type="GO" id="GO:0000324">
    <property type="term" value="C:fungal-type vacuole"/>
    <property type="evidence" value="ECO:0007669"/>
    <property type="project" value="TreeGrafter"/>
</dbReference>
<dbReference type="PROSITE" id="PS00560">
    <property type="entry name" value="CARBOXYPEPT_SER_HIS"/>
    <property type="match status" value="1"/>
</dbReference>
<comment type="similarity">
    <text evidence="1">Belongs to the peptidase S10 family.</text>
</comment>
<dbReference type="PANTHER" id="PTHR11802:SF189">
    <property type="entry name" value="CARBOXYPEPTIDASE"/>
    <property type="match status" value="1"/>
</dbReference>
<reference evidence="8" key="2">
    <citation type="submission" date="2023-06" db="EMBL/GenBank/DDBJ databases">
        <authorList>
            <consortium name="Lawrence Berkeley National Laboratory"/>
            <person name="Haridas S."/>
            <person name="Hensen N."/>
            <person name="Bonometti L."/>
            <person name="Westerberg I."/>
            <person name="Brannstrom I.O."/>
            <person name="Guillou S."/>
            <person name="Cros-Aarteil S."/>
            <person name="Calhoun S."/>
            <person name="Kuo A."/>
            <person name="Mondo S."/>
            <person name="Pangilinan J."/>
            <person name="Riley R."/>
            <person name="Labutti K."/>
            <person name="Andreopoulos B."/>
            <person name="Lipzen A."/>
            <person name="Chen C."/>
            <person name="Yanf M."/>
            <person name="Daum C."/>
            <person name="Ng V."/>
            <person name="Clum A."/>
            <person name="Steindorff A."/>
            <person name="Ohm R."/>
            <person name="Martin F."/>
            <person name="Silar P."/>
            <person name="Natvig D."/>
            <person name="Lalanne C."/>
            <person name="Gautier V."/>
            <person name="Ament-Velasquez S.L."/>
            <person name="Kruys A."/>
            <person name="Hutchinson M.I."/>
            <person name="Powell A.J."/>
            <person name="Barry K."/>
            <person name="Miller A.N."/>
            <person name="Grigoriev I.V."/>
            <person name="Debuchy R."/>
            <person name="Gladieux P."/>
            <person name="Thoren M.H."/>
            <person name="Johannesson H."/>
        </authorList>
    </citation>
    <scope>NUCLEOTIDE SEQUENCE</scope>
    <source>
        <strain evidence="8">CBS 955.72</strain>
    </source>
</reference>
<dbReference type="Proteomes" id="UP001275084">
    <property type="component" value="Unassembled WGS sequence"/>
</dbReference>
<dbReference type="InterPro" id="IPR001563">
    <property type="entry name" value="Peptidase_S10"/>
</dbReference>
<keyword evidence="3" id="KW-0645">Protease</keyword>
<comment type="caution">
    <text evidence="8">The sequence shown here is derived from an EMBL/GenBank/DDBJ whole genome shotgun (WGS) entry which is preliminary data.</text>
</comment>
<dbReference type="EMBL" id="JAUIQD010000002">
    <property type="protein sequence ID" value="KAK3360683.1"/>
    <property type="molecule type" value="Genomic_DNA"/>
</dbReference>
<dbReference type="InterPro" id="IPR033124">
    <property type="entry name" value="Ser_caboxypep_his_AS"/>
</dbReference>
<dbReference type="AlphaFoldDB" id="A0AAJ0MIU4"/>